<dbReference type="PANTHER" id="PTHR35531">
    <property type="entry name" value="INNER MEMBRANE PROTEIN YBCI-RELATED"/>
    <property type="match status" value="1"/>
</dbReference>
<dbReference type="HOGENOM" id="CLU_818356_0_0_6"/>
<feature type="transmembrane region" description="Helical" evidence="1">
    <location>
        <begin position="142"/>
        <end position="160"/>
    </location>
</feature>
<dbReference type="PANTHER" id="PTHR35531:SF1">
    <property type="entry name" value="INNER MEMBRANE PROTEIN YBCI-RELATED"/>
    <property type="match status" value="1"/>
</dbReference>
<reference evidence="2 3" key="1">
    <citation type="journal article" date="2011" name="Stand. Genomic Sci.">
        <title>Complete genome sequence of Allochromatium vinosum DSM 180(T).</title>
        <authorList>
            <person name="Weissgerber T."/>
            <person name="Zigann R."/>
            <person name="Bruce D."/>
            <person name="Chang Y.J."/>
            <person name="Detter J.C."/>
            <person name="Han C."/>
            <person name="Hauser L."/>
            <person name="Jeffries C.D."/>
            <person name="Land M."/>
            <person name="Munk A.C."/>
            <person name="Tapia R."/>
            <person name="Dahl C."/>
        </authorList>
    </citation>
    <scope>NUCLEOTIDE SEQUENCE [LARGE SCALE GENOMIC DNA]</scope>
    <source>
        <strain evidence="3">ATCC 17899 / DSM 180 / NBRC 103801 / NCIMB 10441 / D</strain>
        <plasmid evidence="3">Plasmid pALVIN01</plasmid>
    </source>
</reference>
<feature type="transmembrane region" description="Helical" evidence="1">
    <location>
        <begin position="94"/>
        <end position="113"/>
    </location>
</feature>
<dbReference type="AlphaFoldDB" id="D3RW98"/>
<keyword evidence="1" id="KW-0472">Membrane</keyword>
<name>D3RW98_ALLVD</name>
<feature type="transmembrane region" description="Helical" evidence="1">
    <location>
        <begin position="69"/>
        <end position="88"/>
    </location>
</feature>
<dbReference type="RefSeq" id="WP_012972374.1">
    <property type="nucleotide sequence ID" value="NC_013852.1"/>
</dbReference>
<geneLocation type="plasmid" evidence="2 3">
    <name>pALVIN01</name>
</geneLocation>
<evidence type="ECO:0000256" key="1">
    <source>
        <dbReference type="SAM" id="Phobius"/>
    </source>
</evidence>
<sequence length="370" mass="41760">MNAGTHVAFASVLYLGGAALFEYRPDLTGWALAATASLLPDIDLPTSKVGRAVWFLSTRLERRFGHRTITHSFFALFMLGLLISPLFVFERGAWWWAIIGGYWSHIWIDMLNLRGADLFWPSPARFVMPGNRRYRMEVGSKAEMILLVCLIGFALLLYPVSGQGFRTGLAHLLGNFDMAQEEFIKHAGQNWYSLRTDAIDNLTLERVQGEFPVVGVWKNGMIIKQGGRLRAIGHNLDAHNLRPIHVELIEGEPLKVVSRQVEMQGRPVGWLIDQLEADRTLYISGELRLGSGREEPINDLMRYRPAWMAGSILVLHYARPADLEPYRVRVAAEGEVVIQTWLHEGDPPVTLAIEEPLKVETIPKALQPFL</sequence>
<protein>
    <submittedName>
        <fullName evidence="2">Membrane-bound metal-dependent hydrolase</fullName>
    </submittedName>
</protein>
<dbReference type="Proteomes" id="UP000001441">
    <property type="component" value="Plasmid pALVIN01"/>
</dbReference>
<gene>
    <name evidence="2" type="ordered locus">Alvin_3214</name>
</gene>
<organism evidence="2 3">
    <name type="scientific">Allochromatium vinosum (strain ATCC 17899 / DSM 180 / NBRC 103801 / NCIMB 10441 / D)</name>
    <name type="common">Chromatium vinosum</name>
    <dbReference type="NCBI Taxonomy" id="572477"/>
    <lineage>
        <taxon>Bacteria</taxon>
        <taxon>Pseudomonadati</taxon>
        <taxon>Pseudomonadota</taxon>
        <taxon>Gammaproteobacteria</taxon>
        <taxon>Chromatiales</taxon>
        <taxon>Chromatiaceae</taxon>
        <taxon>Allochromatium</taxon>
    </lineage>
</organism>
<evidence type="ECO:0000313" key="2">
    <source>
        <dbReference type="EMBL" id="ADC64110.1"/>
    </source>
</evidence>
<keyword evidence="1" id="KW-1133">Transmembrane helix</keyword>
<dbReference type="EMBL" id="CP001897">
    <property type="protein sequence ID" value="ADC64110.1"/>
    <property type="molecule type" value="Genomic_DNA"/>
</dbReference>
<dbReference type="Pfam" id="PF04307">
    <property type="entry name" value="YdjM"/>
    <property type="match status" value="1"/>
</dbReference>
<keyword evidence="2" id="KW-0378">Hydrolase</keyword>
<proteinExistence type="predicted"/>
<dbReference type="KEGG" id="alv:Alvin_3214"/>
<keyword evidence="3" id="KW-1185">Reference proteome</keyword>
<keyword evidence="1" id="KW-0812">Transmembrane</keyword>
<accession>D3RW98</accession>
<evidence type="ECO:0000313" key="3">
    <source>
        <dbReference type="Proteomes" id="UP000001441"/>
    </source>
</evidence>
<dbReference type="OrthoDB" id="5459053at2"/>
<keyword evidence="2" id="KW-0614">Plasmid</keyword>
<dbReference type="InterPro" id="IPR007404">
    <property type="entry name" value="YdjM-like"/>
</dbReference>
<dbReference type="GO" id="GO:0016787">
    <property type="term" value="F:hydrolase activity"/>
    <property type="evidence" value="ECO:0007669"/>
    <property type="project" value="UniProtKB-KW"/>
</dbReference>